<dbReference type="Proteomes" id="UP000830055">
    <property type="component" value="Chromosome"/>
</dbReference>
<feature type="transmembrane region" description="Helical" evidence="1">
    <location>
        <begin position="220"/>
        <end position="237"/>
    </location>
</feature>
<feature type="transmembrane region" description="Helical" evidence="1">
    <location>
        <begin position="39"/>
        <end position="61"/>
    </location>
</feature>
<sequence>MDADRLPGSAAVLVLYTGCVLTVLGFVNLFPLYQHINETLGGTFIALAPFLLPVLLLAVLWRGFSGKMSLAAANWPLLVAGLALCLLALSVPDPNFSVKRIHLFQYLLLSLLIRYTMSRRLRKSALLISSILFGSLLGVHDEFLQGLHPQRTYGLRDMLVNSLSVTGGSLLWHGLGLFTNHRQEVSSAPLSRAAVIFLVLHLVTVIALVIPLVFYRNNVMPLWPFVPVAGIVFFWCCHLSDDTSAWRHGLLVLNLVVAAFLVYPFATNAFEIPFH</sequence>
<dbReference type="EMBL" id="AP025516">
    <property type="protein sequence ID" value="BDD85683.1"/>
    <property type="molecule type" value="Genomic_DNA"/>
</dbReference>
<feature type="transmembrane region" description="Helical" evidence="1">
    <location>
        <begin position="68"/>
        <end position="89"/>
    </location>
</feature>
<feature type="transmembrane region" description="Helical" evidence="1">
    <location>
        <begin position="160"/>
        <end position="178"/>
    </location>
</feature>
<keyword evidence="1" id="KW-1133">Transmembrane helix</keyword>
<keyword evidence="1" id="KW-0812">Transmembrane</keyword>
<keyword evidence="3" id="KW-1185">Reference proteome</keyword>
<protein>
    <recommendedName>
        <fullName evidence="4">VanZ-like domain-containing protein</fullName>
    </recommendedName>
</protein>
<feature type="transmembrane region" description="Helical" evidence="1">
    <location>
        <begin position="124"/>
        <end position="140"/>
    </location>
</feature>
<feature type="transmembrane region" description="Helical" evidence="1">
    <location>
        <begin position="12"/>
        <end position="33"/>
    </location>
</feature>
<evidence type="ECO:0000313" key="2">
    <source>
        <dbReference type="EMBL" id="BDD85683.1"/>
    </source>
</evidence>
<accession>A0ABM7W444</accession>
<dbReference type="NCBIfam" id="NF037970">
    <property type="entry name" value="vanZ_1"/>
    <property type="match status" value="1"/>
</dbReference>
<proteinExistence type="predicted"/>
<organism evidence="2 3">
    <name type="scientific">Desulfofustis limnaeus</name>
    <dbReference type="NCBI Taxonomy" id="2740163"/>
    <lineage>
        <taxon>Bacteria</taxon>
        <taxon>Pseudomonadati</taxon>
        <taxon>Thermodesulfobacteriota</taxon>
        <taxon>Desulfobulbia</taxon>
        <taxon>Desulfobulbales</taxon>
        <taxon>Desulfocapsaceae</taxon>
        <taxon>Desulfofustis</taxon>
    </lineage>
</organism>
<dbReference type="RefSeq" id="WP_284152821.1">
    <property type="nucleotide sequence ID" value="NZ_AP025516.1"/>
</dbReference>
<feature type="transmembrane region" description="Helical" evidence="1">
    <location>
        <begin position="249"/>
        <end position="266"/>
    </location>
</feature>
<gene>
    <name evidence="2" type="ORF">DPPLL_00480</name>
</gene>
<evidence type="ECO:0000256" key="1">
    <source>
        <dbReference type="SAM" id="Phobius"/>
    </source>
</evidence>
<keyword evidence="1" id="KW-0472">Membrane</keyword>
<feature type="transmembrane region" description="Helical" evidence="1">
    <location>
        <begin position="190"/>
        <end position="214"/>
    </location>
</feature>
<evidence type="ECO:0008006" key="4">
    <source>
        <dbReference type="Google" id="ProtNLM"/>
    </source>
</evidence>
<reference evidence="2 3" key="1">
    <citation type="submission" date="2022-01" db="EMBL/GenBank/DDBJ databases">
        <title>Desulfofustis limnae sp. nov., a novel mesophilic sulfate-reducing bacterium isolated from marsh soil.</title>
        <authorList>
            <person name="Watanabe M."/>
            <person name="Takahashi A."/>
            <person name="Kojima H."/>
            <person name="Fukui M."/>
        </authorList>
    </citation>
    <scope>NUCLEOTIDE SEQUENCE [LARGE SCALE GENOMIC DNA]</scope>
    <source>
        <strain evidence="2 3">PPLL</strain>
    </source>
</reference>
<evidence type="ECO:0000313" key="3">
    <source>
        <dbReference type="Proteomes" id="UP000830055"/>
    </source>
</evidence>
<name>A0ABM7W444_9BACT</name>